<gene>
    <name evidence="1" type="ORF">SHM_17440</name>
</gene>
<keyword evidence="2" id="KW-1185">Reference proteome</keyword>
<evidence type="ECO:0000313" key="1">
    <source>
        <dbReference type="EMBL" id="BDT04098.1"/>
    </source>
</evidence>
<accession>A0ABM8BW84</accession>
<name>A0ABM8BW84_9MOLU</name>
<reference evidence="1 2" key="1">
    <citation type="journal article" date="2022" name="Front. Microbiol.">
        <title>Male-killing mechanisms vary between Spiroplasma species.</title>
        <authorList>
            <person name="Arai H."/>
            <person name="Inoue M."/>
            <person name="Kageyama D."/>
        </authorList>
    </citation>
    <scope>NUCLEOTIDE SEQUENCE [LARGE SCALE GENOMIC DNA]</scope>
    <source>
        <strain evidence="2">sHm</strain>
    </source>
</reference>
<sequence length="306" mass="35870">MKSKNIINIINKYQLNLKTIYLANKNKSVLPIIFLEQLLILLKPLTTTIKEYNFECTINNTNFTTLQLFSKFQINRLIWKIISFQNQLNNKFNYQQSIKIINDAINLKINNFSIDLKYNLPHQTVIDVNNDLQICMQLKTPHISYDSYNHKQNLTIKRYINNFLKKHKYDNYEYYSYSKNTNNQSKYIIAYCLLENYYGIGPNAVSYIKTEDKAIIITNSNNINNNNQKNSILSTNEILIQKLIQGLLLKKGIKFNKSDNILEQPLISKLIKNKQIKIKNNHLSCTNSSWLLLNDLIVDIITNTTI</sequence>
<dbReference type="PANTHER" id="PTHR13932">
    <property type="entry name" value="COPROPORPHYRINIGEN III OXIDASE"/>
    <property type="match status" value="1"/>
</dbReference>
<proteinExistence type="predicted"/>
<organism evidence="1 2">
    <name type="scientific">Spiroplasma ixodetis</name>
    <dbReference type="NCBI Taxonomy" id="2141"/>
    <lineage>
        <taxon>Bacteria</taxon>
        <taxon>Bacillati</taxon>
        <taxon>Mycoplasmatota</taxon>
        <taxon>Mollicutes</taxon>
        <taxon>Entomoplasmatales</taxon>
        <taxon>Spiroplasmataceae</taxon>
        <taxon>Spiroplasma</taxon>
    </lineage>
</organism>
<dbReference type="PANTHER" id="PTHR13932:SF5">
    <property type="entry name" value="RADICAL S-ADENOSYL METHIONINE DOMAIN-CONTAINING PROTEIN 1, MITOCHONDRIAL"/>
    <property type="match status" value="1"/>
</dbReference>
<protein>
    <submittedName>
        <fullName evidence="1">Uncharacterized protein</fullName>
    </submittedName>
</protein>
<dbReference type="EMBL" id="AP026933">
    <property type="protein sequence ID" value="BDT04098.1"/>
    <property type="molecule type" value="Genomic_DNA"/>
</dbReference>
<dbReference type="Proteomes" id="UP001163387">
    <property type="component" value="Chromosome"/>
</dbReference>
<evidence type="ECO:0000313" key="2">
    <source>
        <dbReference type="Proteomes" id="UP001163387"/>
    </source>
</evidence>
<dbReference type="InterPro" id="IPR034505">
    <property type="entry name" value="Coproporphyrinogen-III_oxidase"/>
</dbReference>
<dbReference type="InterPro" id="IPR058240">
    <property type="entry name" value="rSAM_sf"/>
</dbReference>
<dbReference type="SUPFAM" id="SSF102114">
    <property type="entry name" value="Radical SAM enzymes"/>
    <property type="match status" value="1"/>
</dbReference>